<reference evidence="2" key="1">
    <citation type="submission" date="2021-02" db="EMBL/GenBank/DDBJ databases">
        <authorList>
            <person name="Dougan E. K."/>
            <person name="Rhodes N."/>
            <person name="Thang M."/>
            <person name="Chan C."/>
        </authorList>
    </citation>
    <scope>NUCLEOTIDE SEQUENCE</scope>
</reference>
<feature type="transmembrane region" description="Helical" evidence="1">
    <location>
        <begin position="334"/>
        <end position="354"/>
    </location>
</feature>
<feature type="transmembrane region" description="Helical" evidence="1">
    <location>
        <begin position="579"/>
        <end position="598"/>
    </location>
</feature>
<feature type="transmembrane region" description="Helical" evidence="1">
    <location>
        <begin position="148"/>
        <end position="169"/>
    </location>
</feature>
<dbReference type="EMBL" id="CAJNNW010025240">
    <property type="protein sequence ID" value="CAE8676403.1"/>
    <property type="molecule type" value="Genomic_DNA"/>
</dbReference>
<comment type="caution">
    <text evidence="2">The sequence shown here is derived from an EMBL/GenBank/DDBJ whole genome shotgun (WGS) entry which is preliminary data.</text>
</comment>
<proteinExistence type="predicted"/>
<accession>A0A813JDX0</accession>
<feature type="transmembrane region" description="Helical" evidence="1">
    <location>
        <begin position="306"/>
        <end position="327"/>
    </location>
</feature>
<keyword evidence="1" id="KW-0812">Transmembrane</keyword>
<sequence length="690" mass="71536">MAVMQVLGAEALRKVSSFNVQSTSNLAWSCAKLQHKCDQLLGAAASAATAAVANSDAQALSNALWSLAALEVWHQPLQASISAKSTEMSNESTTQEASGSLCLASFKLVLGISKARGEMPAEFAVPMLGLLDISAGLGRAAICSMGWFGGAGGVGVAFVPGTCFVFVALDLSAVWVVLAIPVGLVVLMTFVVLVGYAGRVGGADGAGVLAHFAWCWYGPGDAFVALATLAMPVLDMLVGLVVLMVLAWAERCFRSTGDVSDACAGYAGRVGGADGAGVLAHFTWCWYVPSGVVVALATPAMPVLDMLVGLAVLMVLVCLHIFGVFVAPATSAMPMLDILVGLAVLIVLACWRILHGAVCAERCCRGTGDASDACSGHAGRVCGANGAGVLAHYAWCWYGSSGVFVALATSAMPVLDMLVGLVVLMVLAFLRILRSAGMCRAVFWWHWWHCTGDVSDACAGYAGRVGGANGAGVLAHFAWCWNGPSGVFVAPATSASLVLDMLRCFRSTGDVSDAQGYAGRVGGADGAGVLAHFAWCWYGPDDAFVALATPAMPVLDMLVGFVVLMVLVCLRISHGAGMAMPVLDMLVGLVVLMVLVFLRILHGAGMGRAMLFDAWAGYAGRVGGANGAGVLAHFAWYWNGPSGAFVALATSAMPVLDMLVGLAVLMVLACWRILHGAGMGRAVFSWHWRR</sequence>
<protein>
    <submittedName>
        <fullName evidence="2">Uncharacterized protein</fullName>
    </submittedName>
</protein>
<evidence type="ECO:0000313" key="3">
    <source>
        <dbReference type="Proteomes" id="UP000626109"/>
    </source>
</evidence>
<dbReference type="AlphaFoldDB" id="A0A813JDX0"/>
<keyword evidence="1" id="KW-1133">Transmembrane helix</keyword>
<feature type="transmembrane region" description="Helical" evidence="1">
    <location>
        <begin position="222"/>
        <end position="248"/>
    </location>
</feature>
<organism evidence="2 3">
    <name type="scientific">Polarella glacialis</name>
    <name type="common">Dinoflagellate</name>
    <dbReference type="NCBI Taxonomy" id="89957"/>
    <lineage>
        <taxon>Eukaryota</taxon>
        <taxon>Sar</taxon>
        <taxon>Alveolata</taxon>
        <taxon>Dinophyceae</taxon>
        <taxon>Suessiales</taxon>
        <taxon>Suessiaceae</taxon>
        <taxon>Polarella</taxon>
    </lineage>
</organism>
<evidence type="ECO:0000256" key="1">
    <source>
        <dbReference type="SAM" id="Phobius"/>
    </source>
</evidence>
<feature type="transmembrane region" description="Helical" evidence="1">
    <location>
        <begin position="176"/>
        <end position="197"/>
    </location>
</feature>
<dbReference type="Proteomes" id="UP000626109">
    <property type="component" value="Unassembled WGS sequence"/>
</dbReference>
<feature type="transmembrane region" description="Helical" evidence="1">
    <location>
        <begin position="644"/>
        <end position="671"/>
    </location>
</feature>
<evidence type="ECO:0000313" key="2">
    <source>
        <dbReference type="EMBL" id="CAE8676403.1"/>
    </source>
</evidence>
<feature type="transmembrane region" description="Helical" evidence="1">
    <location>
        <begin position="554"/>
        <end position="573"/>
    </location>
</feature>
<feature type="transmembrane region" description="Helical" evidence="1">
    <location>
        <begin position="403"/>
        <end position="430"/>
    </location>
</feature>
<name>A0A813JDX0_POLGL</name>
<gene>
    <name evidence="2" type="ORF">PGLA2088_LOCUS19857</name>
</gene>
<keyword evidence="1" id="KW-0472">Membrane</keyword>
<feature type="transmembrane region" description="Helical" evidence="1">
    <location>
        <begin position="618"/>
        <end position="638"/>
    </location>
</feature>